<reference evidence="2" key="1">
    <citation type="journal article" date="2010" name="Int. J. Syst. Evol. Microbiol.">
        <title>Porticoccus litoralis gen. nov., sp. nov., a gammaproteobacterium isolated from the Yellow Sea.</title>
        <authorList>
            <person name="Oh H.M."/>
            <person name="Kim H."/>
            <person name="Kim K.M."/>
            <person name="Min G.S."/>
            <person name="Cho J.C."/>
        </authorList>
    </citation>
    <scope>NUCLEOTIDE SEQUENCE</scope>
    <source>
        <strain evidence="2">DSM 25064</strain>
    </source>
</reference>
<dbReference type="InterPro" id="IPR021109">
    <property type="entry name" value="Peptidase_aspartic_dom_sf"/>
</dbReference>
<protein>
    <submittedName>
        <fullName evidence="2">ATP-dependent zinc protease</fullName>
    </submittedName>
</protein>
<accession>A0AAW8B491</accession>
<evidence type="ECO:0000313" key="2">
    <source>
        <dbReference type="EMBL" id="MDP1520780.1"/>
    </source>
</evidence>
<comment type="caution">
    <text evidence="2">The sequence shown here is derived from an EMBL/GenBank/DDBJ whole genome shotgun (WGS) entry which is preliminary data.</text>
</comment>
<keyword evidence="2" id="KW-0645">Protease</keyword>
<dbReference type="RefSeq" id="WP_305170358.1">
    <property type="nucleotide sequence ID" value="NZ_JAUUUU010000003.1"/>
</dbReference>
<dbReference type="AlphaFoldDB" id="A0AAW8B491"/>
<dbReference type="InterPro" id="IPR008503">
    <property type="entry name" value="Asp_endopeptidase"/>
</dbReference>
<dbReference type="GO" id="GO:0008233">
    <property type="term" value="F:peptidase activity"/>
    <property type="evidence" value="ECO:0007669"/>
    <property type="project" value="UniProtKB-KW"/>
</dbReference>
<proteinExistence type="predicted"/>
<organism evidence="2 3">
    <name type="scientific">Porticoccus litoralis</name>
    <dbReference type="NCBI Taxonomy" id="434086"/>
    <lineage>
        <taxon>Bacteria</taxon>
        <taxon>Pseudomonadati</taxon>
        <taxon>Pseudomonadota</taxon>
        <taxon>Gammaproteobacteria</taxon>
        <taxon>Cellvibrionales</taxon>
        <taxon>Porticoccaceae</taxon>
        <taxon>Porticoccus</taxon>
    </lineage>
</organism>
<dbReference type="Proteomes" id="UP001178354">
    <property type="component" value="Unassembled WGS sequence"/>
</dbReference>
<gene>
    <name evidence="2" type="ORF">Q8A57_07365</name>
</gene>
<dbReference type="SUPFAM" id="SSF50630">
    <property type="entry name" value="Acid proteases"/>
    <property type="match status" value="1"/>
</dbReference>
<sequence length="140" mass="15831">MSLLVGWREWLSLPDLGIARIKAKVDTGARTSCLHAHRLEPFTERGAPWVQIWVHPLQRSTQSLCCAAPIVDERVVSDSGGHRERRLVIQTTAILGTEEWPIEMTLTNRDAMKFRMLLGRSAMVDRFTVDPGRSYCCGKL</sequence>
<keyword evidence="2" id="KW-0378">Hydrolase</keyword>
<evidence type="ECO:0000259" key="1">
    <source>
        <dbReference type="Pfam" id="PF05618"/>
    </source>
</evidence>
<evidence type="ECO:0000313" key="3">
    <source>
        <dbReference type="Proteomes" id="UP001178354"/>
    </source>
</evidence>
<dbReference type="PANTHER" id="PTHR38037:SF1">
    <property type="entry name" value="ATP-DEPENDENT ZINC PROTEASE DOMAIN-CONTAINING PROTEIN-RELATED"/>
    <property type="match status" value="1"/>
</dbReference>
<dbReference type="Gene3D" id="2.40.70.10">
    <property type="entry name" value="Acid Proteases"/>
    <property type="match status" value="1"/>
</dbReference>
<feature type="domain" description="Retropepsin-like aspartic endopeptidase" evidence="1">
    <location>
        <begin position="5"/>
        <end position="136"/>
    </location>
</feature>
<name>A0AAW8B491_9GAMM</name>
<dbReference type="GO" id="GO:0006508">
    <property type="term" value="P:proteolysis"/>
    <property type="evidence" value="ECO:0007669"/>
    <property type="project" value="UniProtKB-KW"/>
</dbReference>
<dbReference type="PANTHER" id="PTHR38037">
    <property type="entry name" value="ZN_PROTEASE DOMAIN-CONTAINING PROTEIN"/>
    <property type="match status" value="1"/>
</dbReference>
<reference evidence="2" key="2">
    <citation type="submission" date="2023-08" db="EMBL/GenBank/DDBJ databases">
        <authorList>
            <person name="Luo J."/>
        </authorList>
    </citation>
    <scope>NUCLEOTIDE SEQUENCE</scope>
    <source>
        <strain evidence="2">DSM 25064</strain>
    </source>
</reference>
<dbReference type="EMBL" id="JAUUUU010000003">
    <property type="protein sequence ID" value="MDP1520780.1"/>
    <property type="molecule type" value="Genomic_DNA"/>
</dbReference>
<keyword evidence="3" id="KW-1185">Reference proteome</keyword>
<dbReference type="Pfam" id="PF05618">
    <property type="entry name" value="Zn_protease"/>
    <property type="match status" value="1"/>
</dbReference>